<dbReference type="STRING" id="1890364.A0A2P6NQI1"/>
<organism evidence="2 3">
    <name type="scientific">Planoprotostelium fungivorum</name>
    <dbReference type="NCBI Taxonomy" id="1890364"/>
    <lineage>
        <taxon>Eukaryota</taxon>
        <taxon>Amoebozoa</taxon>
        <taxon>Evosea</taxon>
        <taxon>Variosea</taxon>
        <taxon>Cavosteliida</taxon>
        <taxon>Cavosteliaceae</taxon>
        <taxon>Planoprotostelium</taxon>
    </lineage>
</organism>
<dbReference type="InParanoid" id="A0A2P6NQI1"/>
<evidence type="ECO:0000259" key="1">
    <source>
        <dbReference type="SMART" id="SM00849"/>
    </source>
</evidence>
<dbReference type="Gene3D" id="3.60.15.10">
    <property type="entry name" value="Ribonuclease Z/Hydroxyacylglutathione hydrolase-like"/>
    <property type="match status" value="1"/>
</dbReference>
<dbReference type="InterPro" id="IPR001279">
    <property type="entry name" value="Metallo-B-lactamas"/>
</dbReference>
<dbReference type="Pfam" id="PF12706">
    <property type="entry name" value="Lactamase_B_2"/>
    <property type="match status" value="1"/>
</dbReference>
<sequence length="541" mass="61191">MVLDRAVVVCRSRKAPQGAELVHTLKGAEPSDSLSIITCLLFARSSVLLWTLGIARGLCAEYCCAGRGRVMVQTQFIWFPVEIETRLRLRSSIDFESGPTLIDTEFLENTLKVSSEEENTDVLSSSEINECNPRSSVNIKSTILVLEPLPSLHYLLQVPQHKDSFNEMDSAETNTAAARLKEVYPDLFLKKKQIKARSESDIIVVGCGTSAGMPRLGCLLESMIQRPTKCDVCLDALTPNSKNRRRNPSILIRYKGKHNILIDCGKTFRESMVNLIARTGITRIDAVIITHQHSDAILGLDDLREFTENHAVPVYVSDEDFPTIQRVFPYLVDTSKSTGSGYVSKIQWKQFSRNESFDVLGLTFTPLRLDHGPGNYCLGYAFGKILYLSDLVGVTPEARQTVEQLMKNEAGDIDVDLLFIDALLFHHTNASHWNLVQSMKLIQEWKPKKTLLVGMGHEFDYRVTNNVLQRLKVPYEPELEVKKEKKDKSWKEGKTEKEIEDIKKKKRRTIESVLRKDIDRSVLVDVEMSYDGLCIPVDLPQ</sequence>
<dbReference type="InterPro" id="IPR036866">
    <property type="entry name" value="RibonucZ/Hydroxyglut_hydro"/>
</dbReference>
<dbReference type="OrthoDB" id="341300at2759"/>
<dbReference type="EMBL" id="MDYQ01000034">
    <property type="protein sequence ID" value="PRP86212.1"/>
    <property type="molecule type" value="Genomic_DNA"/>
</dbReference>
<dbReference type="AlphaFoldDB" id="A0A2P6NQI1"/>
<reference evidence="2 3" key="1">
    <citation type="journal article" date="2018" name="Genome Biol. Evol.">
        <title>Multiple Roots of Fruiting Body Formation in Amoebozoa.</title>
        <authorList>
            <person name="Hillmann F."/>
            <person name="Forbes G."/>
            <person name="Novohradska S."/>
            <person name="Ferling I."/>
            <person name="Riege K."/>
            <person name="Groth M."/>
            <person name="Westermann M."/>
            <person name="Marz M."/>
            <person name="Spaller T."/>
            <person name="Winckler T."/>
            <person name="Schaap P."/>
            <person name="Glockner G."/>
        </authorList>
    </citation>
    <scope>NUCLEOTIDE SEQUENCE [LARGE SCALE GENOMIC DNA]</scope>
    <source>
        <strain evidence="2 3">Jena</strain>
    </source>
</reference>
<dbReference type="SUPFAM" id="SSF56281">
    <property type="entry name" value="Metallo-hydrolase/oxidoreductase"/>
    <property type="match status" value="1"/>
</dbReference>
<accession>A0A2P6NQI1</accession>
<gene>
    <name evidence="2" type="ORF">PROFUN_05728</name>
</gene>
<keyword evidence="3" id="KW-1185">Reference proteome</keyword>
<keyword evidence="2" id="KW-0378">Hydrolase</keyword>
<name>A0A2P6NQI1_9EUKA</name>
<dbReference type="Proteomes" id="UP000241769">
    <property type="component" value="Unassembled WGS sequence"/>
</dbReference>
<protein>
    <submittedName>
        <fullName evidence="2">Hydrolase-like protein</fullName>
    </submittedName>
</protein>
<feature type="domain" description="Metallo-beta-lactamase" evidence="1">
    <location>
        <begin position="246"/>
        <end position="427"/>
    </location>
</feature>
<dbReference type="GO" id="GO:0016787">
    <property type="term" value="F:hydrolase activity"/>
    <property type="evidence" value="ECO:0007669"/>
    <property type="project" value="UniProtKB-KW"/>
</dbReference>
<evidence type="ECO:0000313" key="3">
    <source>
        <dbReference type="Proteomes" id="UP000241769"/>
    </source>
</evidence>
<comment type="caution">
    <text evidence="2">The sequence shown here is derived from an EMBL/GenBank/DDBJ whole genome shotgun (WGS) entry which is preliminary data.</text>
</comment>
<dbReference type="SMART" id="SM00849">
    <property type="entry name" value="Lactamase_B"/>
    <property type="match status" value="1"/>
</dbReference>
<proteinExistence type="predicted"/>
<evidence type="ECO:0000313" key="2">
    <source>
        <dbReference type="EMBL" id="PRP86212.1"/>
    </source>
</evidence>
<dbReference type="CDD" id="cd16279">
    <property type="entry name" value="metallo-hydrolase-like_MBL-fold"/>
    <property type="match status" value="1"/>
</dbReference>
<dbReference type="PANTHER" id="PTHR42663:SF6">
    <property type="entry name" value="HYDROLASE C777.06C-RELATED"/>
    <property type="match status" value="1"/>
</dbReference>
<dbReference type="PANTHER" id="PTHR42663">
    <property type="entry name" value="HYDROLASE C777.06C-RELATED-RELATED"/>
    <property type="match status" value="1"/>
</dbReference>